<feature type="transmembrane region" description="Helical" evidence="12">
    <location>
        <begin position="96"/>
        <end position="115"/>
    </location>
</feature>
<evidence type="ECO:0000256" key="6">
    <source>
        <dbReference type="ARBA" id="ARBA00022692"/>
    </source>
</evidence>
<name>A0A6V7NJZ5_ANACO</name>
<dbReference type="GO" id="GO:0052917">
    <property type="term" value="F:dol-P-Man:Man(7)GlcNAc(2)-PP-Dol alpha-1,6-mannosyltransferase activity"/>
    <property type="evidence" value="ECO:0007669"/>
    <property type="project" value="UniProtKB-EC"/>
</dbReference>
<evidence type="ECO:0000256" key="8">
    <source>
        <dbReference type="ARBA" id="ARBA00022989"/>
    </source>
</evidence>
<evidence type="ECO:0000256" key="4">
    <source>
        <dbReference type="ARBA" id="ARBA00022676"/>
    </source>
</evidence>
<keyword evidence="4 12" id="KW-0328">Glycosyltransferase</keyword>
<keyword evidence="9 12" id="KW-0472">Membrane</keyword>
<evidence type="ECO:0000256" key="10">
    <source>
        <dbReference type="ARBA" id="ARBA00044721"/>
    </source>
</evidence>
<feature type="transmembrane region" description="Helical" evidence="12">
    <location>
        <begin position="175"/>
        <end position="199"/>
    </location>
</feature>
<comment type="similarity">
    <text evidence="3 12">Belongs to the glycosyltransferase 22 family.</text>
</comment>
<feature type="transmembrane region" description="Helical" evidence="12">
    <location>
        <begin position="147"/>
        <end position="163"/>
    </location>
</feature>
<dbReference type="InterPro" id="IPR005599">
    <property type="entry name" value="GPI_mannosylTrfase"/>
</dbReference>
<evidence type="ECO:0000256" key="5">
    <source>
        <dbReference type="ARBA" id="ARBA00022679"/>
    </source>
</evidence>
<dbReference type="EMBL" id="LR862139">
    <property type="protein sequence ID" value="CAD1818694.1"/>
    <property type="molecule type" value="Genomic_DNA"/>
</dbReference>
<feature type="transmembrane region" description="Helical" evidence="12">
    <location>
        <begin position="121"/>
        <end position="140"/>
    </location>
</feature>
<proteinExistence type="inferred from homology"/>
<evidence type="ECO:0000256" key="9">
    <source>
        <dbReference type="ARBA" id="ARBA00023136"/>
    </source>
</evidence>
<keyword evidence="5" id="KW-0808">Transferase</keyword>
<organism evidence="13">
    <name type="scientific">Ananas comosus var. bracteatus</name>
    <name type="common">red pineapple</name>
    <dbReference type="NCBI Taxonomy" id="296719"/>
    <lineage>
        <taxon>Eukaryota</taxon>
        <taxon>Viridiplantae</taxon>
        <taxon>Streptophyta</taxon>
        <taxon>Embryophyta</taxon>
        <taxon>Tracheophyta</taxon>
        <taxon>Spermatophyta</taxon>
        <taxon>Magnoliopsida</taxon>
        <taxon>Liliopsida</taxon>
        <taxon>Poales</taxon>
        <taxon>Bromeliaceae</taxon>
        <taxon>Bromelioideae</taxon>
        <taxon>Ananas</taxon>
    </lineage>
</organism>
<protein>
    <recommendedName>
        <fullName evidence="12">Mannosyltransferase</fullName>
        <ecNumber evidence="12">2.4.1.-</ecNumber>
    </recommendedName>
</protein>
<dbReference type="PANTHER" id="PTHR22760:SF1">
    <property type="entry name" value="DOL-P-MAN:MAN(7)GLCNAC(2)-PP-DOL ALPHA-1,6-MANNOSYLTRANSFERASE"/>
    <property type="match status" value="1"/>
</dbReference>
<evidence type="ECO:0000256" key="2">
    <source>
        <dbReference type="ARBA" id="ARBA00004922"/>
    </source>
</evidence>
<keyword evidence="6 12" id="KW-0812">Transmembrane</keyword>
<keyword evidence="7 12" id="KW-0256">Endoplasmic reticulum</keyword>
<evidence type="ECO:0000256" key="7">
    <source>
        <dbReference type="ARBA" id="ARBA00022824"/>
    </source>
</evidence>
<dbReference type="AlphaFoldDB" id="A0A6V7NJZ5"/>
<comment type="pathway">
    <text evidence="2">Protein modification; protein glycosylation.</text>
</comment>
<feature type="transmembrane region" description="Helical" evidence="12">
    <location>
        <begin position="339"/>
        <end position="366"/>
    </location>
</feature>
<comment type="function">
    <text evidence="10">Mannosyltransferase that operates in the biosynthetic pathway of dolichol-linked oligosaccharides, the glycan precursors employed in protein asparagine (N)-glycosylation. The assembly of dolichol-linked oligosaccharides begins on the cytosolic side of the endoplasmic reticulum membrane and finishes in its lumen. The sequential addition of sugars to dolichol pyrophosphate produces dolichol-linked oligosaccharides containing fourteen sugars, including two GlcNAcs, nine mannoses and three glucoses. Once assembled, the oligosaccharide is transferred from the lipid to nascent proteins by oligosaccharyltransferases. In the lumen of the endoplasmic reticulum, adds the eighth mannose residue in an alpha-1,6 linkage onto Man(7)GlcNAc(2)-PP-dolichol to produce Man(8)GlcNAc(2)-PP-dolichol.</text>
</comment>
<evidence type="ECO:0000256" key="3">
    <source>
        <dbReference type="ARBA" id="ARBA00007063"/>
    </source>
</evidence>
<evidence type="ECO:0000256" key="11">
    <source>
        <dbReference type="ARBA" id="ARBA00048899"/>
    </source>
</evidence>
<dbReference type="GO" id="GO:0005789">
    <property type="term" value="C:endoplasmic reticulum membrane"/>
    <property type="evidence" value="ECO:0007669"/>
    <property type="project" value="UniProtKB-SubCell"/>
</dbReference>
<accession>A0A6V7NJZ5</accession>
<feature type="transmembrane region" description="Helical" evidence="12">
    <location>
        <begin position="259"/>
        <end position="284"/>
    </location>
</feature>
<reference evidence="13" key="1">
    <citation type="submission" date="2020-07" db="EMBL/GenBank/DDBJ databases">
        <authorList>
            <person name="Lin J."/>
        </authorList>
    </citation>
    <scope>NUCLEOTIDE SEQUENCE</scope>
</reference>
<gene>
    <name evidence="13" type="ORF">CB5_LOCUS1905</name>
</gene>
<keyword evidence="8 12" id="KW-1133">Transmembrane helix</keyword>
<dbReference type="Pfam" id="PF03901">
    <property type="entry name" value="Glyco_transf_22"/>
    <property type="match status" value="1"/>
</dbReference>
<feature type="transmembrane region" description="Helical" evidence="12">
    <location>
        <begin position="211"/>
        <end position="231"/>
    </location>
</feature>
<feature type="transmembrane region" description="Helical" evidence="12">
    <location>
        <begin position="66"/>
        <end position="89"/>
    </location>
</feature>
<comment type="subcellular location">
    <subcellularLocation>
        <location evidence="1 12">Endoplasmic reticulum membrane</location>
        <topology evidence="1 12">Multi-pass membrane protein</topology>
    </subcellularLocation>
</comment>
<dbReference type="UniPathway" id="UPA00378"/>
<evidence type="ECO:0000256" key="12">
    <source>
        <dbReference type="RuleBase" id="RU363075"/>
    </source>
</evidence>
<dbReference type="PANTHER" id="PTHR22760">
    <property type="entry name" value="GLYCOSYLTRANSFERASE"/>
    <property type="match status" value="1"/>
</dbReference>
<evidence type="ECO:0000313" key="13">
    <source>
        <dbReference type="EMBL" id="CAD1818694.1"/>
    </source>
</evidence>
<dbReference type="EC" id="2.4.1.-" evidence="12"/>
<dbReference type="GO" id="GO:0006487">
    <property type="term" value="P:protein N-linked glycosylation"/>
    <property type="evidence" value="ECO:0007669"/>
    <property type="project" value="TreeGrafter"/>
</dbReference>
<feature type="transmembrane region" description="Helical" evidence="12">
    <location>
        <begin position="26"/>
        <end position="46"/>
    </location>
</feature>
<evidence type="ECO:0000256" key="1">
    <source>
        <dbReference type="ARBA" id="ARBA00004477"/>
    </source>
</evidence>
<sequence length="537" mass="61000">MAAAAEEKVAAPSSSRGRLSKLLQEFGWDLMLGSIAAFYAFMVPYTKVEESFNYDHLDFPGVVPRTFIGAFLVSIIASPVVAVIHYLHVPKIYSLLAVRLALGFIVLLTLRLFRLQVRRKFGYHVEAFFAIMTALQFHLLFYSTRPLPNILAFCLVNLAYSFWFKGDSSATLKCLTVATVVFRCDTMLLFGPIGIELLLSKSVSLLEAIKCCVITALLCIGISVLVDSIMWQRILWPELEVFWFNSVLNRSSEWGTHPLHWYFTSALPRSMLVGYPLCMIGMVLDRRIRRYVLPVFLFILFYSKLPHKELRFILGSIPILNASASIAASRVYNNRKKKIWSWIYVIMLGSFIVSVGCSIVTFMASYNNYPGGYALKALHQAGEVLLTFLVYPPKRGFVLSRSSCCVGRLESINMSRVLPTPNFNDSIQPSRIDASTKEKLVHIDAFTAMNGVSRFSENEYPWRYCKEEGIPIEHFGNRNFTYLLNEHHSINGYKCLFAINGFSGLRFRRHFPPLALLKEPKVFIHGNMEDKDIVSSD</sequence>
<comment type="catalytic activity">
    <reaction evidence="11">
        <text>an alpha-D-Man-(1-&gt;2)-alpha-D-Man-(1-&gt;2)-alpha-D-Man-(1-&gt;3)-[alpha-D-Man-(1-&gt;2)-alpha-D-Man-(1-&gt;3)-alpha-D-Man-(1-&gt;6)]-beta-D-Man-(1-&gt;4)-beta-D-GlcNAc-(1-&gt;4)-alpha-D-GlcNAc-diphospho-di-trans,poly-cis-dolichol + a di-trans,poly-cis-dolichyl beta-D-mannosyl phosphate = an alpha-D-Man-(1-&gt;2)-alpha-D-Man-(1-&gt;2)-alpha-D-Man-(1-&gt;3)-[alpha-D-Man-(1-&gt;2)-alpha-D-Man-(1-&gt;3)-[alpha-D-Man-(1-&gt;6)]-alpha-D-Man-(1-&gt;6)]-beta-D-Man-(1-&gt;4)-beta-D-GlcNAc-(1-&gt;4)-alpha-D-GlcNAc-diphospho-di-trans,poly-cis-dolichol + a di-trans,poly-cis-dolichyl phosphate + H(+)</text>
        <dbReference type="Rhea" id="RHEA:29535"/>
        <dbReference type="Rhea" id="RHEA-COMP:19498"/>
        <dbReference type="Rhea" id="RHEA-COMP:19501"/>
        <dbReference type="Rhea" id="RHEA-COMP:19518"/>
        <dbReference type="Rhea" id="RHEA-COMP:19519"/>
        <dbReference type="ChEBI" id="CHEBI:15378"/>
        <dbReference type="ChEBI" id="CHEBI:57683"/>
        <dbReference type="ChEBI" id="CHEBI:58211"/>
        <dbReference type="ChEBI" id="CHEBI:132517"/>
        <dbReference type="ChEBI" id="CHEBI:132519"/>
        <dbReference type="EC" id="2.4.1.260"/>
    </reaction>
    <physiologicalReaction direction="left-to-right" evidence="11">
        <dbReference type="Rhea" id="RHEA:29536"/>
    </physiologicalReaction>
</comment>